<evidence type="ECO:0000313" key="1">
    <source>
        <dbReference type="EMBL" id="GAA0149893.1"/>
    </source>
</evidence>
<accession>A0AAV3PFK7</accession>
<reference evidence="1 2" key="1">
    <citation type="submission" date="2024-01" db="EMBL/GenBank/DDBJ databases">
        <title>The complete chloroplast genome sequence of Lithospermum erythrorhizon: insights into the phylogenetic relationship among Boraginaceae species and the maternal lineages of purple gromwells.</title>
        <authorList>
            <person name="Okada T."/>
            <person name="Watanabe K."/>
        </authorList>
    </citation>
    <scope>NUCLEOTIDE SEQUENCE [LARGE SCALE GENOMIC DNA]</scope>
</reference>
<evidence type="ECO:0000313" key="2">
    <source>
        <dbReference type="Proteomes" id="UP001454036"/>
    </source>
</evidence>
<protein>
    <submittedName>
        <fullName evidence="1">Uncharacterized protein</fullName>
    </submittedName>
</protein>
<dbReference type="Proteomes" id="UP001454036">
    <property type="component" value="Unassembled WGS sequence"/>
</dbReference>
<sequence>MADEVLAHPVDGQAFNFLFLPTLSCGMECYFETVGSALRVVSEAGYRRDFLLPVLEEALHEAETRIVDAQDHFDEVVLQLAHNEASFGALRSASAPAADIEVACRLTAWDMDMEIRLRRRLYEVREEASFIFRAVRHYKGGHTATNALLDDLESVRGALEDMVSKHRH</sequence>
<dbReference type="EMBL" id="BAABME010001488">
    <property type="protein sequence ID" value="GAA0149893.1"/>
    <property type="molecule type" value="Genomic_DNA"/>
</dbReference>
<dbReference type="AlphaFoldDB" id="A0AAV3PFK7"/>
<comment type="caution">
    <text evidence="1">The sequence shown here is derived from an EMBL/GenBank/DDBJ whole genome shotgun (WGS) entry which is preliminary data.</text>
</comment>
<gene>
    <name evidence="1" type="ORF">LIER_08953</name>
</gene>
<name>A0AAV3PFK7_LITER</name>
<organism evidence="1 2">
    <name type="scientific">Lithospermum erythrorhizon</name>
    <name type="common">Purple gromwell</name>
    <name type="synonym">Lithospermum officinale var. erythrorhizon</name>
    <dbReference type="NCBI Taxonomy" id="34254"/>
    <lineage>
        <taxon>Eukaryota</taxon>
        <taxon>Viridiplantae</taxon>
        <taxon>Streptophyta</taxon>
        <taxon>Embryophyta</taxon>
        <taxon>Tracheophyta</taxon>
        <taxon>Spermatophyta</taxon>
        <taxon>Magnoliopsida</taxon>
        <taxon>eudicotyledons</taxon>
        <taxon>Gunneridae</taxon>
        <taxon>Pentapetalae</taxon>
        <taxon>asterids</taxon>
        <taxon>lamiids</taxon>
        <taxon>Boraginales</taxon>
        <taxon>Boraginaceae</taxon>
        <taxon>Boraginoideae</taxon>
        <taxon>Lithospermeae</taxon>
        <taxon>Lithospermum</taxon>
    </lineage>
</organism>
<proteinExistence type="predicted"/>
<keyword evidence="2" id="KW-1185">Reference proteome</keyword>